<organism evidence="3 4">
    <name type="scientific">Metarhizium rileyi (strain RCEF 4871)</name>
    <name type="common">Nomuraea rileyi</name>
    <dbReference type="NCBI Taxonomy" id="1649241"/>
    <lineage>
        <taxon>Eukaryota</taxon>
        <taxon>Fungi</taxon>
        <taxon>Dikarya</taxon>
        <taxon>Ascomycota</taxon>
        <taxon>Pezizomycotina</taxon>
        <taxon>Sordariomycetes</taxon>
        <taxon>Hypocreomycetidae</taxon>
        <taxon>Hypocreales</taxon>
        <taxon>Clavicipitaceae</taxon>
        <taxon>Metarhizium</taxon>
    </lineage>
</organism>
<feature type="compositionally biased region" description="Basic and acidic residues" evidence="1">
    <location>
        <begin position="552"/>
        <end position="617"/>
    </location>
</feature>
<keyword evidence="4" id="KW-1185">Reference proteome</keyword>
<dbReference type="Proteomes" id="UP000243498">
    <property type="component" value="Unassembled WGS sequence"/>
</dbReference>
<feature type="compositionally biased region" description="Acidic residues" evidence="1">
    <location>
        <begin position="496"/>
        <end position="509"/>
    </location>
</feature>
<sequence>MSGGTAIEHIDAVDAFARTLFVRAESYPSALFAEVSATVRRLHLALRHLRVEAADPDSLLRSADAALYARQLRPIVEDCGFALKQLETILERFDAAGGRETGGLVDRIASVRSRLANEKTSVDMFLDTVQLHNPANSAPEVVPQGNESNLETIKDKVDGIASRLFRHWNTRGGINNDEDSMWQEFKSELETEGFSPQILHRHKEVLRAYIRELQTMSPVNGGPPPSVRGLLEQEAMMRPPPLPSKEPLSPKELYSSCVGNEKCSSSIKTERRMPDHTPLAEACGTENRSFSSDDRSGEAGDSLALISTRDLITMDSINARMAVMNLKPSDSYLEPPGVKISSGLIPHGMSGSWPPPYMTAGQASLPHSVSGSPNVGSLQPGYLSASGTQSSVLSSFPGTVSRLAPDRYGKEIPMDAPWTKIRRSLVSPEVLQRAGVRYEARPEYVAILGRLSREQVEDYARQSADCRAARPERYRPTQPGDWHRQRDRTDSKSSREDDDGESVVWDESDATDHDDYDNPSRGAKSFPYIVSPPIKDKTSPSSTVMPKPILKNKNENHVRFDPEPHEVDIKSSRSYYDDRHRRRENISRRNRDHSDSSRRKERPRGDKDRHKYPSRSEHGRRKDRRDERHTRRRTWGESIGVVSIGGAAASLLGVLTEAAVGF</sequence>
<dbReference type="OMA" id="NHVRFDP"/>
<dbReference type="EMBL" id="AZHC01000017">
    <property type="protein sequence ID" value="OAA40991.1"/>
    <property type="molecule type" value="Genomic_DNA"/>
</dbReference>
<evidence type="ECO:0000256" key="1">
    <source>
        <dbReference type="SAM" id="MobiDB-lite"/>
    </source>
</evidence>
<feature type="compositionally biased region" description="Basic and acidic residues" evidence="1">
    <location>
        <begin position="467"/>
        <end position="495"/>
    </location>
</feature>
<evidence type="ECO:0000313" key="4">
    <source>
        <dbReference type="Proteomes" id="UP000243498"/>
    </source>
</evidence>
<feature type="region of interest" description="Disordered" evidence="1">
    <location>
        <begin position="462"/>
        <end position="631"/>
    </location>
</feature>
<name>A0A167CB65_METRR</name>
<reference evidence="3 4" key="1">
    <citation type="journal article" date="2016" name="Genome Biol. Evol.">
        <title>Divergent and convergent evolution of fungal pathogenicity.</title>
        <authorList>
            <person name="Shang Y."/>
            <person name="Xiao G."/>
            <person name="Zheng P."/>
            <person name="Cen K."/>
            <person name="Zhan S."/>
            <person name="Wang C."/>
        </authorList>
    </citation>
    <scope>NUCLEOTIDE SEQUENCE [LARGE SCALE GENOMIC DNA]</scope>
    <source>
        <strain evidence="3 4">RCEF 4871</strain>
    </source>
</reference>
<dbReference type="OrthoDB" id="5226662at2759"/>
<comment type="caution">
    <text evidence="3">The sequence shown here is derived from an EMBL/GenBank/DDBJ whole genome shotgun (WGS) entry which is preliminary data.</text>
</comment>
<gene>
    <name evidence="3" type="ORF">NOR_05573</name>
</gene>
<feature type="domain" description="DUF8035" evidence="2">
    <location>
        <begin position="416"/>
        <end position="469"/>
    </location>
</feature>
<evidence type="ECO:0000313" key="3">
    <source>
        <dbReference type="EMBL" id="OAA40991.1"/>
    </source>
</evidence>
<dbReference type="PANTHER" id="PTHR42081:SF2">
    <property type="entry name" value="NIPPED-B-LIKE PROTEIN B"/>
    <property type="match status" value="1"/>
</dbReference>
<proteinExistence type="predicted"/>
<protein>
    <recommendedName>
        <fullName evidence="2">DUF8035 domain-containing protein</fullName>
    </recommendedName>
</protein>
<dbReference type="InterPro" id="IPR058348">
    <property type="entry name" value="DUF8035"/>
</dbReference>
<accession>A0A167CB65</accession>
<dbReference type="AlphaFoldDB" id="A0A167CB65"/>
<feature type="region of interest" description="Disordered" evidence="1">
    <location>
        <begin position="265"/>
        <end position="301"/>
    </location>
</feature>
<evidence type="ECO:0000259" key="2">
    <source>
        <dbReference type="Pfam" id="PF26118"/>
    </source>
</evidence>
<dbReference type="Pfam" id="PF26118">
    <property type="entry name" value="DUF8035"/>
    <property type="match status" value="1"/>
</dbReference>
<dbReference type="STRING" id="1081105.A0A167CB65"/>
<dbReference type="PANTHER" id="PTHR42081">
    <property type="entry name" value="ZINC FINGER PROTEIN DHHC DOMAIN CONTAINING PROTEIN"/>
    <property type="match status" value="1"/>
</dbReference>